<feature type="binding site" evidence="12">
    <location>
        <position position="39"/>
    </location>
    <ligand>
        <name>Mg(2+)</name>
        <dbReference type="ChEBI" id="CHEBI:18420"/>
        <label>2</label>
    </ligand>
</feature>
<dbReference type="NCBIfam" id="TIGR00437">
    <property type="entry name" value="feoB"/>
    <property type="match status" value="1"/>
</dbReference>
<evidence type="ECO:0000256" key="6">
    <source>
        <dbReference type="ARBA" id="ARBA00022741"/>
    </source>
</evidence>
<name>A0A9D1ISB9_9CLOT</name>
<evidence type="ECO:0000256" key="3">
    <source>
        <dbReference type="ARBA" id="ARBA00022448"/>
    </source>
</evidence>
<keyword evidence="4" id="KW-1003">Cell membrane</keyword>
<dbReference type="CDD" id="cd01879">
    <property type="entry name" value="FeoB"/>
    <property type="match status" value="1"/>
</dbReference>
<dbReference type="PANTHER" id="PTHR43185:SF2">
    <property type="entry name" value="FERROUS IRON TRANSPORT PROTEIN B"/>
    <property type="match status" value="1"/>
</dbReference>
<accession>A0A9D1ISB9</accession>
<organism evidence="15 16">
    <name type="scientific">Candidatus Ventrousia excrementavium</name>
    <dbReference type="NCBI Taxonomy" id="2840961"/>
    <lineage>
        <taxon>Bacteria</taxon>
        <taxon>Bacillati</taxon>
        <taxon>Bacillota</taxon>
        <taxon>Clostridia</taxon>
        <taxon>Eubacteriales</taxon>
        <taxon>Clostridiaceae</taxon>
        <taxon>Clostridiaceae incertae sedis</taxon>
        <taxon>Candidatus Ventrousia</taxon>
    </lineage>
</organism>
<feature type="binding site" evidence="12">
    <location>
        <position position="37"/>
    </location>
    <ligand>
        <name>Mg(2+)</name>
        <dbReference type="ChEBI" id="CHEBI:18420"/>
        <label>2</label>
    </ligand>
</feature>
<keyword evidence="6 11" id="KW-0547">Nucleotide-binding</keyword>
<keyword evidence="12" id="KW-0460">Magnesium</keyword>
<feature type="transmembrane region" description="Helical" evidence="13">
    <location>
        <begin position="680"/>
        <end position="704"/>
    </location>
</feature>
<feature type="binding site" evidence="11">
    <location>
        <begin position="25"/>
        <end position="32"/>
    </location>
    <ligand>
        <name>GTP</name>
        <dbReference type="ChEBI" id="CHEBI:37565"/>
        <label>1</label>
    </ligand>
</feature>
<dbReference type="InterPro" id="IPR011640">
    <property type="entry name" value="Fe2_transport_prot_B_C"/>
</dbReference>
<feature type="binding site" evidence="12">
    <location>
        <position position="40"/>
    </location>
    <ligand>
        <name>Mg(2+)</name>
        <dbReference type="ChEBI" id="CHEBI:18420"/>
        <label>2</label>
    </ligand>
</feature>
<evidence type="ECO:0000256" key="8">
    <source>
        <dbReference type="ARBA" id="ARBA00023134"/>
    </source>
</evidence>
<dbReference type="AlphaFoldDB" id="A0A9D1ISB9"/>
<keyword evidence="3 13" id="KW-0813">Transport</keyword>
<feature type="transmembrane region" description="Helical" evidence="13">
    <location>
        <begin position="547"/>
        <end position="569"/>
    </location>
</feature>
<feature type="binding site" evidence="11">
    <location>
        <begin position="131"/>
        <end position="134"/>
    </location>
    <ligand>
        <name>GTP</name>
        <dbReference type="ChEBI" id="CHEBI:37565"/>
        <label>1</label>
    </ligand>
</feature>
<keyword evidence="13" id="KW-0408">Iron</keyword>
<dbReference type="GO" id="GO:0015093">
    <property type="term" value="F:ferrous iron transmembrane transporter activity"/>
    <property type="evidence" value="ECO:0007669"/>
    <property type="project" value="UniProtKB-UniRule"/>
</dbReference>
<keyword evidence="13" id="KW-0406">Ion transport</keyword>
<evidence type="ECO:0000256" key="4">
    <source>
        <dbReference type="ARBA" id="ARBA00022475"/>
    </source>
</evidence>
<comment type="caution">
    <text evidence="13">Lacks conserved residue(s) required for the propagation of feature annotation.</text>
</comment>
<dbReference type="Pfam" id="PF07664">
    <property type="entry name" value="FeoB_C"/>
    <property type="match status" value="1"/>
</dbReference>
<dbReference type="GO" id="GO:0005525">
    <property type="term" value="F:GTP binding"/>
    <property type="evidence" value="ECO:0007669"/>
    <property type="project" value="UniProtKB-KW"/>
</dbReference>
<sequence length="707" mass="75981">MGIRSPASPAAQRQSGLELVIALAGNPNVGKSTVFNALTGMNQHTGNWPGKTVATAQGRCRSEQGDFLLVDLPGTYSLLAHSAEEEVARDFICFGGADATIVVCDATCLERSLNLVLQIIEMTDRVVVCVNLLDEARKKHLRIDLSALEQELGVPVVGTSARSRKGLNTLLERTAQVARREYCGHVIRPHYTPAIEKALAVIEACLKPLSPEGPSVRWLAVRLLCGDQSAAAQASAFLGYPLKQDPAVCDAVARAQAILSEDGIERQKLLDQIAACPVLWAEGVAAEAVFPADSDSNARDRRLDRIFTSRRTGIPVMLLLLFGVLWLTIAGANVPSQWLAGRLFAVQDWLSARFMAWGAPDWLHGALVLGVYRVLAWVVSVMLPPMAIFFPLFTLLEDFGYLPRVAFNLDHCFKKACTCGKQALTMCMSFGCNAVGVTGCRIIDSPRERLIAVLTSSLVPCNGRFPAMLTILSLFFVGAAAGPGATLLSALLLTVVIVLGVGMTFLCSRLLSRTLLRGVPSGFTLELPPYRMPQFGRVIVRSVFDRTLFVLGRAVSVAAPAGLVIWLLANVTVNDVSLLAHISGALDPFARVFGLDGIILLAFILGFPANEIVIPIAAMAYLSTGTIAELGNTELHALLLQNGWTPVTALCTVLFSLFHWPCSTTCLTIHRETGSLRWTLAAIALPTVIGFSLCFLVASAARLLGIS</sequence>
<evidence type="ECO:0000256" key="7">
    <source>
        <dbReference type="ARBA" id="ARBA00022989"/>
    </source>
</evidence>
<feature type="transmembrane region" description="Helical" evidence="13">
    <location>
        <begin position="598"/>
        <end position="622"/>
    </location>
</feature>
<dbReference type="InterPro" id="IPR041069">
    <property type="entry name" value="FeoB_Cyto"/>
</dbReference>
<feature type="transmembrane region" description="Helical" evidence="13">
    <location>
        <begin position="374"/>
        <end position="396"/>
    </location>
</feature>
<dbReference type="GO" id="GO:0005886">
    <property type="term" value="C:plasma membrane"/>
    <property type="evidence" value="ECO:0007669"/>
    <property type="project" value="UniProtKB-SubCell"/>
</dbReference>
<feature type="domain" description="FeoB-type G" evidence="14">
    <location>
        <begin position="18"/>
        <end position="180"/>
    </location>
</feature>
<dbReference type="Pfam" id="PF17910">
    <property type="entry name" value="FeoB_Cyto"/>
    <property type="match status" value="1"/>
</dbReference>
<evidence type="ECO:0000256" key="9">
    <source>
        <dbReference type="ARBA" id="ARBA00023136"/>
    </source>
</evidence>
<dbReference type="PANTHER" id="PTHR43185">
    <property type="entry name" value="FERROUS IRON TRANSPORT PROTEIN B"/>
    <property type="match status" value="1"/>
</dbReference>
<evidence type="ECO:0000313" key="15">
    <source>
        <dbReference type="EMBL" id="HIU42668.1"/>
    </source>
</evidence>
<keyword evidence="8 11" id="KW-0342">GTP-binding</keyword>
<dbReference type="GO" id="GO:0046872">
    <property type="term" value="F:metal ion binding"/>
    <property type="evidence" value="ECO:0007669"/>
    <property type="project" value="UniProtKB-KW"/>
</dbReference>
<keyword evidence="13" id="KW-0410">Iron transport</keyword>
<protein>
    <recommendedName>
        <fullName evidence="10 13">Ferrous iron transport protein B</fullName>
    </recommendedName>
</protein>
<keyword evidence="7 13" id="KW-1133">Transmembrane helix</keyword>
<evidence type="ECO:0000313" key="16">
    <source>
        <dbReference type="Proteomes" id="UP000824073"/>
    </source>
</evidence>
<evidence type="ECO:0000256" key="10">
    <source>
        <dbReference type="NCBIfam" id="TIGR00437"/>
    </source>
</evidence>
<evidence type="ECO:0000256" key="12">
    <source>
        <dbReference type="PIRSR" id="PIRSR603373-2"/>
    </source>
</evidence>
<evidence type="ECO:0000256" key="11">
    <source>
        <dbReference type="PIRSR" id="PIRSR603373-1"/>
    </source>
</evidence>
<comment type="subcellular location">
    <subcellularLocation>
        <location evidence="2 13">Cell membrane</location>
        <topology evidence="2 13">Multi-pass membrane protein</topology>
    </subcellularLocation>
</comment>
<keyword evidence="9 13" id="KW-0472">Membrane</keyword>
<dbReference type="InterPro" id="IPR050860">
    <property type="entry name" value="FeoB_GTPase"/>
</dbReference>
<comment type="caution">
    <text evidence="15">The sequence shown here is derived from an EMBL/GenBank/DDBJ whole genome shotgun (WGS) entry which is preliminary data.</text>
</comment>
<dbReference type="PROSITE" id="PS51711">
    <property type="entry name" value="G_FEOB"/>
    <property type="match status" value="1"/>
</dbReference>
<comment type="function">
    <text evidence="1 13">Probable transporter of a GTP-driven Fe(2+) uptake system.</text>
</comment>
<keyword evidence="12" id="KW-0479">Metal-binding</keyword>
<feature type="binding site" evidence="12">
    <location>
        <position position="36"/>
    </location>
    <ligand>
        <name>Mg(2+)</name>
        <dbReference type="ChEBI" id="CHEBI:18420"/>
        <label>2</label>
    </ligand>
</feature>
<dbReference type="SUPFAM" id="SSF52540">
    <property type="entry name" value="P-loop containing nucleoside triphosphate hydrolases"/>
    <property type="match status" value="1"/>
</dbReference>
<dbReference type="InterPro" id="IPR027417">
    <property type="entry name" value="P-loop_NTPase"/>
</dbReference>
<dbReference type="InterPro" id="IPR011642">
    <property type="entry name" value="Gate_dom"/>
</dbReference>
<dbReference type="Pfam" id="PF02421">
    <property type="entry name" value="FeoB_N"/>
    <property type="match status" value="1"/>
</dbReference>
<feature type="transmembrane region" description="Helical" evidence="13">
    <location>
        <begin position="487"/>
        <end position="507"/>
    </location>
</feature>
<reference evidence="15" key="2">
    <citation type="journal article" date="2021" name="PeerJ">
        <title>Extensive microbial diversity within the chicken gut microbiome revealed by metagenomics and culture.</title>
        <authorList>
            <person name="Gilroy R."/>
            <person name="Ravi A."/>
            <person name="Getino M."/>
            <person name="Pursley I."/>
            <person name="Horton D.L."/>
            <person name="Alikhan N.F."/>
            <person name="Baker D."/>
            <person name="Gharbi K."/>
            <person name="Hall N."/>
            <person name="Watson M."/>
            <person name="Adriaenssens E.M."/>
            <person name="Foster-Nyarko E."/>
            <person name="Jarju S."/>
            <person name="Secka A."/>
            <person name="Antonio M."/>
            <person name="Oren A."/>
            <person name="Chaudhuri R.R."/>
            <person name="La Ragione R."/>
            <person name="Hildebrand F."/>
            <person name="Pallen M.J."/>
        </authorList>
    </citation>
    <scope>NUCLEOTIDE SEQUENCE</scope>
    <source>
        <strain evidence="15">CHK191-8634</strain>
    </source>
</reference>
<evidence type="ECO:0000256" key="2">
    <source>
        <dbReference type="ARBA" id="ARBA00004651"/>
    </source>
</evidence>
<feature type="transmembrane region" description="Helical" evidence="13">
    <location>
        <begin position="312"/>
        <end position="334"/>
    </location>
</feature>
<proteinExistence type="inferred from homology"/>
<comment type="similarity">
    <text evidence="13">Belongs to the TRAFAC class TrmE-Era-EngA-EngB-Septin-like GTPase superfamily. FeoB GTPase (TC 9.A.8) family.</text>
</comment>
<keyword evidence="5 13" id="KW-0812">Transmembrane</keyword>
<reference evidence="15" key="1">
    <citation type="submission" date="2020-10" db="EMBL/GenBank/DDBJ databases">
        <authorList>
            <person name="Gilroy R."/>
        </authorList>
    </citation>
    <scope>NUCLEOTIDE SEQUENCE</scope>
    <source>
        <strain evidence="15">CHK191-8634</strain>
    </source>
</reference>
<evidence type="ECO:0000256" key="1">
    <source>
        <dbReference type="ARBA" id="ARBA00003926"/>
    </source>
</evidence>
<gene>
    <name evidence="15" type="primary">feoB</name>
    <name evidence="15" type="ORF">IAB67_00025</name>
</gene>
<feature type="binding site" evidence="11">
    <location>
        <begin position="71"/>
        <end position="74"/>
    </location>
    <ligand>
        <name>GTP</name>
        <dbReference type="ChEBI" id="CHEBI:37565"/>
        <label>1</label>
    </ligand>
</feature>
<dbReference type="Proteomes" id="UP000824073">
    <property type="component" value="Unassembled WGS sequence"/>
</dbReference>
<dbReference type="InterPro" id="IPR030389">
    <property type="entry name" value="G_FEOB_dom"/>
</dbReference>
<evidence type="ECO:0000259" key="14">
    <source>
        <dbReference type="PROSITE" id="PS51711"/>
    </source>
</evidence>
<evidence type="ECO:0000256" key="5">
    <source>
        <dbReference type="ARBA" id="ARBA00022692"/>
    </source>
</evidence>
<dbReference type="InterPro" id="IPR003373">
    <property type="entry name" value="Fe2_transport_prot-B"/>
</dbReference>
<dbReference type="EMBL" id="DVMR01000001">
    <property type="protein sequence ID" value="HIU42668.1"/>
    <property type="molecule type" value="Genomic_DNA"/>
</dbReference>
<evidence type="ECO:0000256" key="13">
    <source>
        <dbReference type="RuleBase" id="RU362098"/>
    </source>
</evidence>
<dbReference type="Gene3D" id="3.40.50.300">
    <property type="entry name" value="P-loop containing nucleotide triphosphate hydrolases"/>
    <property type="match status" value="1"/>
</dbReference>
<dbReference type="Pfam" id="PF07670">
    <property type="entry name" value="Gate"/>
    <property type="match status" value="2"/>
</dbReference>